<dbReference type="GeneID" id="115462108"/>
<name>A0A6P7XCW4_9AMPH</name>
<keyword evidence="7" id="KW-0597">Phosphoprotein</keyword>
<evidence type="ECO:0000256" key="2">
    <source>
        <dbReference type="ARBA" id="ARBA00004498"/>
    </source>
</evidence>
<proteinExistence type="inferred from homology"/>
<evidence type="ECO:0000256" key="11">
    <source>
        <dbReference type="SAM" id="MobiDB-lite"/>
    </source>
</evidence>
<keyword evidence="8" id="KW-0091">Biomineralization</keyword>
<dbReference type="Proteomes" id="UP000515156">
    <property type="component" value="Chromosome 2"/>
</dbReference>
<evidence type="ECO:0000256" key="1">
    <source>
        <dbReference type="ARBA" id="ARBA00004035"/>
    </source>
</evidence>
<evidence type="ECO:0000313" key="13">
    <source>
        <dbReference type="RefSeq" id="XP_030048004.1"/>
    </source>
</evidence>
<dbReference type="RefSeq" id="XP_030048004.1">
    <property type="nucleotide sequence ID" value="XM_030192144.1"/>
</dbReference>
<evidence type="ECO:0000256" key="8">
    <source>
        <dbReference type="ARBA" id="ARBA00022591"/>
    </source>
</evidence>
<protein>
    <recommendedName>
        <fullName evidence="4">Ameloblastin</fullName>
    </recommendedName>
</protein>
<dbReference type="GO" id="GO:0031214">
    <property type="term" value="P:biomineral tissue development"/>
    <property type="evidence" value="ECO:0007669"/>
    <property type="project" value="UniProtKB-KW"/>
</dbReference>
<keyword evidence="5" id="KW-0964">Secreted</keyword>
<reference evidence="13" key="1">
    <citation type="submission" date="2025-08" db="UniProtKB">
        <authorList>
            <consortium name="RefSeq"/>
        </authorList>
    </citation>
    <scope>IDENTIFICATION</scope>
</reference>
<comment type="similarity">
    <text evidence="3">Belongs to the ameloblastin family.</text>
</comment>
<evidence type="ECO:0000256" key="7">
    <source>
        <dbReference type="ARBA" id="ARBA00022553"/>
    </source>
</evidence>
<dbReference type="PANTHER" id="PTHR14115">
    <property type="entry name" value="AMELOBLASTIN"/>
    <property type="match status" value="1"/>
</dbReference>
<comment type="function">
    <text evidence="1">Involved in the mineralization and structural organization of enamel.</text>
</comment>
<dbReference type="Pfam" id="PF05111">
    <property type="entry name" value="Amelin"/>
    <property type="match status" value="1"/>
</dbReference>
<keyword evidence="12" id="KW-1185">Reference proteome</keyword>
<sequence length="710" mass="77419">MPAGTPEATQETQDARTSMGSPGTGAATGLQTPMDPAIVIAGELGESVSEENLATGASQLLKNPTAGLPSKSLLPQKPKEITLESIWEALVCLEASFGLKLTFVNQQIESLSGKLPSLDQKMETLSKDNENNSKAIQSCQQLQVNLIKENLYLQNKLEMLENYQRSNTLRLLNFPKQLSISPLITFKKYLTEVLKVPEQSYPPISKIFFVTSFLKRDSEQADRVIPPVETGDVNLTQMIEDDMVGLTYISGLSLKYTMKGWTLILCLVGRSFALPIFPQLAVRHGMGSVSLETRPFGSPYGMGVNKMPSYPGYGYKEPFVTMWTHGFLPPHLSNMWRPQRPQEHENQQYEYNLPVHPPPLPSLPTLFQPQQPGLPALNLPQQPTVMPVQQGQQPAIQQGQPALQQGEPTLIQQQVAPADGQPQQIYPFIYKLMHQEPKQQVPEQQTPMQQVPTQQLPGLQIPMQQVPMQQVPMQQLPGLQVPMQQVPMQPPQQQPLYPGLYYMPYTAGNRGAPARLGIVSSEEIQGGMAGMGAYSAIYPGFVGMGPGFGGMPQNPGFQGDFTVEDDLPAKGGQAIGQGGVVQFPNGNIPAVGANPVPGQTVIIPEGNPAAPGPVLPNPNIYYPNLGLDPVGQSKLPMGITPASVPAVTDDTFANYLPVGTEATTPLGIQQEIPMTFAESTVSPDIQGISFVENEFRQPLVMQDQGYFQEP</sequence>
<dbReference type="GO" id="GO:0030345">
    <property type="term" value="F:structural constituent of tooth enamel"/>
    <property type="evidence" value="ECO:0007669"/>
    <property type="project" value="InterPro"/>
</dbReference>
<feature type="region of interest" description="Disordered" evidence="11">
    <location>
        <begin position="1"/>
        <end position="34"/>
    </location>
</feature>
<dbReference type="KEGG" id="muo:115462108"/>
<evidence type="ECO:0000313" key="12">
    <source>
        <dbReference type="Proteomes" id="UP000515156"/>
    </source>
</evidence>
<dbReference type="CTD" id="258"/>
<dbReference type="PANTHER" id="PTHR14115:SF0">
    <property type="entry name" value="AMELOBLASTIN"/>
    <property type="match status" value="1"/>
</dbReference>
<gene>
    <name evidence="13" type="primary">AMBN</name>
</gene>
<evidence type="ECO:0000256" key="9">
    <source>
        <dbReference type="ARBA" id="ARBA00022729"/>
    </source>
</evidence>
<evidence type="ECO:0000256" key="3">
    <source>
        <dbReference type="ARBA" id="ARBA00006452"/>
    </source>
</evidence>
<evidence type="ECO:0000256" key="5">
    <source>
        <dbReference type="ARBA" id="ARBA00022525"/>
    </source>
</evidence>
<dbReference type="FunCoup" id="A0A6P7XCW4">
    <property type="interactions" value="15"/>
</dbReference>
<evidence type="ECO:0000256" key="6">
    <source>
        <dbReference type="ARBA" id="ARBA00022530"/>
    </source>
</evidence>
<keyword evidence="6" id="KW-0272">Extracellular matrix</keyword>
<keyword evidence="10" id="KW-0379">Hydroxylation</keyword>
<dbReference type="GO" id="GO:0042475">
    <property type="term" value="P:odontogenesis of dentin-containing tooth"/>
    <property type="evidence" value="ECO:0007669"/>
    <property type="project" value="InterPro"/>
</dbReference>
<accession>A0A6P7XCW4</accession>
<dbReference type="GO" id="GO:0007155">
    <property type="term" value="P:cell adhesion"/>
    <property type="evidence" value="ECO:0007669"/>
    <property type="project" value="TreeGrafter"/>
</dbReference>
<dbReference type="InterPro" id="IPR007798">
    <property type="entry name" value="Amelin"/>
</dbReference>
<dbReference type="GO" id="GO:0008083">
    <property type="term" value="F:growth factor activity"/>
    <property type="evidence" value="ECO:0007669"/>
    <property type="project" value="TreeGrafter"/>
</dbReference>
<feature type="compositionally biased region" description="Polar residues" evidence="11">
    <location>
        <begin position="7"/>
        <end position="21"/>
    </location>
</feature>
<dbReference type="InParanoid" id="A0A6P7XCW4"/>
<keyword evidence="9" id="KW-0732">Signal</keyword>
<dbReference type="SMART" id="SM00817">
    <property type="entry name" value="Amelin"/>
    <property type="match status" value="1"/>
</dbReference>
<organism evidence="12 13">
    <name type="scientific">Microcaecilia unicolor</name>
    <dbReference type="NCBI Taxonomy" id="1415580"/>
    <lineage>
        <taxon>Eukaryota</taxon>
        <taxon>Metazoa</taxon>
        <taxon>Chordata</taxon>
        <taxon>Craniata</taxon>
        <taxon>Vertebrata</taxon>
        <taxon>Euteleostomi</taxon>
        <taxon>Amphibia</taxon>
        <taxon>Gymnophiona</taxon>
        <taxon>Siphonopidae</taxon>
        <taxon>Microcaecilia</taxon>
    </lineage>
</organism>
<comment type="subcellular location">
    <subcellularLocation>
        <location evidence="2">Secreted</location>
        <location evidence="2">Extracellular space</location>
        <location evidence="2">Extracellular matrix</location>
    </subcellularLocation>
</comment>
<evidence type="ECO:0000256" key="4">
    <source>
        <dbReference type="ARBA" id="ARBA00014018"/>
    </source>
</evidence>
<evidence type="ECO:0000256" key="10">
    <source>
        <dbReference type="ARBA" id="ARBA00023278"/>
    </source>
</evidence>
<dbReference type="AlphaFoldDB" id="A0A6P7XCW4"/>
<dbReference type="OrthoDB" id="9908655at2759"/>